<dbReference type="EMBL" id="GBRH01171578">
    <property type="protein sequence ID" value="JAE26318.1"/>
    <property type="molecule type" value="Transcribed_RNA"/>
</dbReference>
<name>A0A0A9H0B5_ARUDO</name>
<accession>A0A0A9H0B5</accession>
<proteinExistence type="predicted"/>
<organism evidence="1">
    <name type="scientific">Arundo donax</name>
    <name type="common">Giant reed</name>
    <name type="synonym">Donax arundinaceus</name>
    <dbReference type="NCBI Taxonomy" id="35708"/>
    <lineage>
        <taxon>Eukaryota</taxon>
        <taxon>Viridiplantae</taxon>
        <taxon>Streptophyta</taxon>
        <taxon>Embryophyta</taxon>
        <taxon>Tracheophyta</taxon>
        <taxon>Spermatophyta</taxon>
        <taxon>Magnoliopsida</taxon>
        <taxon>Liliopsida</taxon>
        <taxon>Poales</taxon>
        <taxon>Poaceae</taxon>
        <taxon>PACMAD clade</taxon>
        <taxon>Arundinoideae</taxon>
        <taxon>Arundineae</taxon>
        <taxon>Arundo</taxon>
    </lineage>
</organism>
<dbReference type="AlphaFoldDB" id="A0A0A9H0B5"/>
<evidence type="ECO:0000313" key="1">
    <source>
        <dbReference type="EMBL" id="JAE26318.1"/>
    </source>
</evidence>
<reference evidence="1" key="1">
    <citation type="submission" date="2014-09" db="EMBL/GenBank/DDBJ databases">
        <authorList>
            <person name="Magalhaes I.L.F."/>
            <person name="Oliveira U."/>
            <person name="Santos F.R."/>
            <person name="Vidigal T.H.D.A."/>
            <person name="Brescovit A.D."/>
            <person name="Santos A.J."/>
        </authorList>
    </citation>
    <scope>NUCLEOTIDE SEQUENCE</scope>
    <source>
        <tissue evidence="1">Shoot tissue taken approximately 20 cm above the soil surface</tissue>
    </source>
</reference>
<protein>
    <submittedName>
        <fullName evidence="1">Uncharacterized protein</fullName>
    </submittedName>
</protein>
<reference evidence="1" key="2">
    <citation type="journal article" date="2015" name="Data Brief">
        <title>Shoot transcriptome of the giant reed, Arundo donax.</title>
        <authorList>
            <person name="Barrero R.A."/>
            <person name="Guerrero F.D."/>
            <person name="Moolhuijzen P."/>
            <person name="Goolsby J.A."/>
            <person name="Tidwell J."/>
            <person name="Bellgard S.E."/>
            <person name="Bellgard M.I."/>
        </authorList>
    </citation>
    <scope>NUCLEOTIDE SEQUENCE</scope>
    <source>
        <tissue evidence="1">Shoot tissue taken approximately 20 cm above the soil surface</tissue>
    </source>
</reference>
<sequence length="49" mass="5430">MVYKLRSFIFFSRMTYDCLAVSSLVISVLSVECITYVLVLDKGCPAGCS</sequence>